<proteinExistence type="predicted"/>
<feature type="compositionally biased region" description="Acidic residues" evidence="1">
    <location>
        <begin position="281"/>
        <end position="305"/>
    </location>
</feature>
<dbReference type="AlphaFoldDB" id="B4P1F0"/>
<accession>B4P1F0</accession>
<reference evidence="2 3" key="1">
    <citation type="journal article" date="2007" name="Nature">
        <title>Evolution of genes and genomes on the Drosophila phylogeny.</title>
        <authorList>
            <consortium name="Drosophila 12 Genomes Consortium"/>
            <person name="Clark A.G."/>
            <person name="Eisen M.B."/>
            <person name="Smith D.R."/>
            <person name="Bergman C.M."/>
            <person name="Oliver B."/>
            <person name="Markow T.A."/>
            <person name="Kaufman T.C."/>
            <person name="Kellis M."/>
            <person name="Gelbart W."/>
            <person name="Iyer V.N."/>
            <person name="Pollard D.A."/>
            <person name="Sackton T.B."/>
            <person name="Larracuente A.M."/>
            <person name="Singh N.D."/>
            <person name="Abad J.P."/>
            <person name="Abt D.N."/>
            <person name="Adryan B."/>
            <person name="Aguade M."/>
            <person name="Akashi H."/>
            <person name="Anderson W.W."/>
            <person name="Aquadro C.F."/>
            <person name="Ardell D.H."/>
            <person name="Arguello R."/>
            <person name="Artieri C.G."/>
            <person name="Barbash D.A."/>
            <person name="Barker D."/>
            <person name="Barsanti P."/>
            <person name="Batterham P."/>
            <person name="Batzoglou S."/>
            <person name="Begun D."/>
            <person name="Bhutkar A."/>
            <person name="Blanco E."/>
            <person name="Bosak S.A."/>
            <person name="Bradley R.K."/>
            <person name="Brand A.D."/>
            <person name="Brent M.R."/>
            <person name="Brooks A.N."/>
            <person name="Brown R.H."/>
            <person name="Butlin R.K."/>
            <person name="Caggese C."/>
            <person name="Calvi B.R."/>
            <person name="Bernardo de Carvalho A."/>
            <person name="Caspi A."/>
            <person name="Castrezana S."/>
            <person name="Celniker S.E."/>
            <person name="Chang J.L."/>
            <person name="Chapple C."/>
            <person name="Chatterji S."/>
            <person name="Chinwalla A."/>
            <person name="Civetta A."/>
            <person name="Clifton S.W."/>
            <person name="Comeron J.M."/>
            <person name="Costello J.C."/>
            <person name="Coyne J.A."/>
            <person name="Daub J."/>
            <person name="David R.G."/>
            <person name="Delcher A.L."/>
            <person name="Delehaunty K."/>
            <person name="Do C.B."/>
            <person name="Ebling H."/>
            <person name="Edwards K."/>
            <person name="Eickbush T."/>
            <person name="Evans J.D."/>
            <person name="Filipski A."/>
            <person name="Findeiss S."/>
            <person name="Freyhult E."/>
            <person name="Fulton L."/>
            <person name="Fulton R."/>
            <person name="Garcia A.C."/>
            <person name="Gardiner A."/>
            <person name="Garfield D.A."/>
            <person name="Garvin B.E."/>
            <person name="Gibson G."/>
            <person name="Gilbert D."/>
            <person name="Gnerre S."/>
            <person name="Godfrey J."/>
            <person name="Good R."/>
            <person name="Gotea V."/>
            <person name="Gravely B."/>
            <person name="Greenberg A.J."/>
            <person name="Griffiths-Jones S."/>
            <person name="Gross S."/>
            <person name="Guigo R."/>
            <person name="Gustafson E.A."/>
            <person name="Haerty W."/>
            <person name="Hahn M.W."/>
            <person name="Halligan D.L."/>
            <person name="Halpern A.L."/>
            <person name="Halter G.M."/>
            <person name="Han M.V."/>
            <person name="Heger A."/>
            <person name="Hillier L."/>
            <person name="Hinrichs A.S."/>
            <person name="Holmes I."/>
            <person name="Hoskins R.A."/>
            <person name="Hubisz M.J."/>
            <person name="Hultmark D."/>
            <person name="Huntley M.A."/>
            <person name="Jaffe D.B."/>
            <person name="Jagadeeshan S."/>
            <person name="Jeck W.R."/>
            <person name="Johnson J."/>
            <person name="Jones C.D."/>
            <person name="Jordan W.C."/>
            <person name="Karpen G.H."/>
            <person name="Kataoka E."/>
            <person name="Keightley P.D."/>
            <person name="Kheradpour P."/>
            <person name="Kirkness E.F."/>
            <person name="Koerich L.B."/>
            <person name="Kristiansen K."/>
            <person name="Kudrna D."/>
            <person name="Kulathinal R.J."/>
            <person name="Kumar S."/>
            <person name="Kwok R."/>
            <person name="Lander E."/>
            <person name="Langley C.H."/>
            <person name="Lapoint R."/>
            <person name="Lazzaro B.P."/>
            <person name="Lee S.J."/>
            <person name="Levesque L."/>
            <person name="Li R."/>
            <person name="Lin C.F."/>
            <person name="Lin M.F."/>
            <person name="Lindblad-Toh K."/>
            <person name="Llopart A."/>
            <person name="Long M."/>
            <person name="Low L."/>
            <person name="Lozovsky E."/>
            <person name="Lu J."/>
            <person name="Luo M."/>
            <person name="Machado C.A."/>
            <person name="Makalowski W."/>
            <person name="Marzo M."/>
            <person name="Matsuda M."/>
            <person name="Matzkin L."/>
            <person name="McAllister B."/>
            <person name="McBride C.S."/>
            <person name="McKernan B."/>
            <person name="McKernan K."/>
            <person name="Mendez-Lago M."/>
            <person name="Minx P."/>
            <person name="Mollenhauer M.U."/>
            <person name="Montooth K."/>
            <person name="Mount S.M."/>
            <person name="Mu X."/>
            <person name="Myers E."/>
            <person name="Negre B."/>
            <person name="Newfeld S."/>
            <person name="Nielsen R."/>
            <person name="Noor M.A."/>
            <person name="O'Grady P."/>
            <person name="Pachter L."/>
            <person name="Papaceit M."/>
            <person name="Parisi M.J."/>
            <person name="Parisi M."/>
            <person name="Parts L."/>
            <person name="Pedersen J.S."/>
            <person name="Pesole G."/>
            <person name="Phillippy A.M."/>
            <person name="Ponting C.P."/>
            <person name="Pop M."/>
            <person name="Porcelli D."/>
            <person name="Powell J.R."/>
            <person name="Prohaska S."/>
            <person name="Pruitt K."/>
            <person name="Puig M."/>
            <person name="Quesneville H."/>
            <person name="Ram K.R."/>
            <person name="Rand D."/>
            <person name="Rasmussen M.D."/>
            <person name="Reed L.K."/>
            <person name="Reenan R."/>
            <person name="Reily A."/>
            <person name="Remington K.A."/>
            <person name="Rieger T.T."/>
            <person name="Ritchie M.G."/>
            <person name="Robin C."/>
            <person name="Rogers Y.H."/>
            <person name="Rohde C."/>
            <person name="Rozas J."/>
            <person name="Rubenfield M.J."/>
            <person name="Ruiz A."/>
            <person name="Russo S."/>
            <person name="Salzberg S.L."/>
            <person name="Sanchez-Gracia A."/>
            <person name="Saranga D.J."/>
            <person name="Sato H."/>
            <person name="Schaeffer S.W."/>
            <person name="Schatz M.C."/>
            <person name="Schlenke T."/>
            <person name="Schwartz R."/>
            <person name="Segarra C."/>
            <person name="Singh R.S."/>
            <person name="Sirot L."/>
            <person name="Sirota M."/>
            <person name="Sisneros N.B."/>
            <person name="Smith C.D."/>
            <person name="Smith T.F."/>
            <person name="Spieth J."/>
            <person name="Stage D.E."/>
            <person name="Stark A."/>
            <person name="Stephan W."/>
            <person name="Strausberg R.L."/>
            <person name="Strempel S."/>
            <person name="Sturgill D."/>
            <person name="Sutton G."/>
            <person name="Sutton G.G."/>
            <person name="Tao W."/>
            <person name="Teichmann S."/>
            <person name="Tobari Y.N."/>
            <person name="Tomimura Y."/>
            <person name="Tsolas J.M."/>
            <person name="Valente V.L."/>
            <person name="Venter E."/>
            <person name="Venter J.C."/>
            <person name="Vicario S."/>
            <person name="Vieira F.G."/>
            <person name="Vilella A.J."/>
            <person name="Villasante A."/>
            <person name="Walenz B."/>
            <person name="Wang J."/>
            <person name="Wasserman M."/>
            <person name="Watts T."/>
            <person name="Wilson D."/>
            <person name="Wilson R.K."/>
            <person name="Wing R.A."/>
            <person name="Wolfner M.F."/>
            <person name="Wong A."/>
            <person name="Wong G.K."/>
            <person name="Wu C.I."/>
            <person name="Wu G."/>
            <person name="Yamamoto D."/>
            <person name="Yang H.P."/>
            <person name="Yang S.P."/>
            <person name="Yorke J.A."/>
            <person name="Yoshida K."/>
            <person name="Zdobnov E."/>
            <person name="Zhang P."/>
            <person name="Zhang Y."/>
            <person name="Zimin A.V."/>
            <person name="Baldwin J."/>
            <person name="Abdouelleil A."/>
            <person name="Abdulkadir J."/>
            <person name="Abebe A."/>
            <person name="Abera B."/>
            <person name="Abreu J."/>
            <person name="Acer S.C."/>
            <person name="Aftuck L."/>
            <person name="Alexander A."/>
            <person name="An P."/>
            <person name="Anderson E."/>
            <person name="Anderson S."/>
            <person name="Arachi H."/>
            <person name="Azer M."/>
            <person name="Bachantsang P."/>
            <person name="Barry A."/>
            <person name="Bayul T."/>
            <person name="Berlin A."/>
            <person name="Bessette D."/>
            <person name="Bloom T."/>
            <person name="Blye J."/>
            <person name="Boguslavskiy L."/>
            <person name="Bonnet C."/>
            <person name="Boukhgalter B."/>
            <person name="Bourzgui I."/>
            <person name="Brown A."/>
            <person name="Cahill P."/>
            <person name="Channer S."/>
            <person name="Cheshatsang Y."/>
            <person name="Chuda L."/>
            <person name="Citroen M."/>
            <person name="Collymore A."/>
            <person name="Cooke P."/>
            <person name="Costello M."/>
            <person name="D'Aco K."/>
            <person name="Daza R."/>
            <person name="De Haan G."/>
            <person name="DeGray S."/>
            <person name="DeMaso C."/>
            <person name="Dhargay N."/>
            <person name="Dooley K."/>
            <person name="Dooley E."/>
            <person name="Doricent M."/>
            <person name="Dorje P."/>
            <person name="Dorjee K."/>
            <person name="Dupes A."/>
            <person name="Elong R."/>
            <person name="Falk J."/>
            <person name="Farina A."/>
            <person name="Faro S."/>
            <person name="Ferguson D."/>
            <person name="Fisher S."/>
            <person name="Foley C.D."/>
            <person name="Franke A."/>
            <person name="Friedrich D."/>
            <person name="Gadbois L."/>
            <person name="Gearin G."/>
            <person name="Gearin C.R."/>
            <person name="Giannoukos G."/>
            <person name="Goode T."/>
            <person name="Graham J."/>
            <person name="Grandbois E."/>
            <person name="Grewal S."/>
            <person name="Gyaltsen K."/>
            <person name="Hafez N."/>
            <person name="Hagos B."/>
            <person name="Hall J."/>
            <person name="Henson C."/>
            <person name="Hollinger A."/>
            <person name="Honan T."/>
            <person name="Huard M.D."/>
            <person name="Hughes L."/>
            <person name="Hurhula B."/>
            <person name="Husby M.E."/>
            <person name="Kamat A."/>
            <person name="Kanga B."/>
            <person name="Kashin S."/>
            <person name="Khazanovich D."/>
            <person name="Kisner P."/>
            <person name="Lance K."/>
            <person name="Lara M."/>
            <person name="Lee W."/>
            <person name="Lennon N."/>
            <person name="Letendre F."/>
            <person name="LeVine R."/>
            <person name="Lipovsky A."/>
            <person name="Liu X."/>
            <person name="Liu J."/>
            <person name="Liu S."/>
            <person name="Lokyitsang T."/>
            <person name="Lokyitsang Y."/>
            <person name="Lubonja R."/>
            <person name="Lui A."/>
            <person name="MacDonald P."/>
            <person name="Magnisalis V."/>
            <person name="Maru K."/>
            <person name="Matthews C."/>
            <person name="McCusker W."/>
            <person name="McDonough S."/>
            <person name="Mehta T."/>
            <person name="Meldrim J."/>
            <person name="Meneus L."/>
            <person name="Mihai O."/>
            <person name="Mihalev A."/>
            <person name="Mihova T."/>
            <person name="Mittelman R."/>
            <person name="Mlenga V."/>
            <person name="Montmayeur A."/>
            <person name="Mulrain L."/>
            <person name="Navidi A."/>
            <person name="Naylor J."/>
            <person name="Negash T."/>
            <person name="Nguyen T."/>
            <person name="Nguyen N."/>
            <person name="Nicol R."/>
            <person name="Norbu C."/>
            <person name="Norbu N."/>
            <person name="Novod N."/>
            <person name="O'Neill B."/>
            <person name="Osman S."/>
            <person name="Markiewicz E."/>
            <person name="Oyono O.L."/>
            <person name="Patti C."/>
            <person name="Phunkhang P."/>
            <person name="Pierre F."/>
            <person name="Priest M."/>
            <person name="Raghuraman S."/>
            <person name="Rege F."/>
            <person name="Reyes R."/>
            <person name="Rise C."/>
            <person name="Rogov P."/>
            <person name="Ross K."/>
            <person name="Ryan E."/>
            <person name="Settipalli S."/>
            <person name="Shea T."/>
            <person name="Sherpa N."/>
            <person name="Shi L."/>
            <person name="Shih D."/>
            <person name="Sparrow T."/>
            <person name="Spaulding J."/>
            <person name="Stalker J."/>
            <person name="Stange-Thomann N."/>
            <person name="Stavropoulos S."/>
            <person name="Stone C."/>
            <person name="Strader C."/>
            <person name="Tesfaye S."/>
            <person name="Thomson T."/>
            <person name="Thoulutsang Y."/>
            <person name="Thoulutsang D."/>
            <person name="Topham K."/>
            <person name="Topping I."/>
            <person name="Tsamla T."/>
            <person name="Vassiliev H."/>
            <person name="Vo A."/>
            <person name="Wangchuk T."/>
            <person name="Wangdi T."/>
            <person name="Weiand M."/>
            <person name="Wilkinson J."/>
            <person name="Wilson A."/>
            <person name="Yadav S."/>
            <person name="Young G."/>
            <person name="Yu Q."/>
            <person name="Zembek L."/>
            <person name="Zhong D."/>
            <person name="Zimmer A."/>
            <person name="Zwirko Z."/>
            <person name="Jaffe D.B."/>
            <person name="Alvarez P."/>
            <person name="Brockman W."/>
            <person name="Butler J."/>
            <person name="Chin C."/>
            <person name="Gnerre S."/>
            <person name="Grabherr M."/>
            <person name="Kleber M."/>
            <person name="Mauceli E."/>
            <person name="MacCallum I."/>
        </authorList>
    </citation>
    <scope>NUCLEOTIDE SEQUENCE [LARGE SCALE GENOMIC DNA]</scope>
    <source>
        <strain evidence="3">Tai18E2 / Tucson 14021-0261.01</strain>
    </source>
</reference>
<dbReference type="PANTHER" id="PTHR48421:SF1">
    <property type="entry name" value="MYCBP-ASSOCIATED PROTEIN"/>
    <property type="match status" value="1"/>
</dbReference>
<dbReference type="eggNOG" id="ENOG502QT8X">
    <property type="taxonomic scope" value="Eukaryota"/>
</dbReference>
<evidence type="ECO:0008006" key="4">
    <source>
        <dbReference type="Google" id="ProtNLM"/>
    </source>
</evidence>
<name>B4P1F0_DROYA</name>
<protein>
    <recommendedName>
        <fullName evidence="4">MYCBP-associated protein</fullName>
    </recommendedName>
</protein>
<organism evidence="2 3">
    <name type="scientific">Drosophila yakuba</name>
    <name type="common">Fruit fly</name>
    <dbReference type="NCBI Taxonomy" id="7245"/>
    <lineage>
        <taxon>Eukaryota</taxon>
        <taxon>Metazoa</taxon>
        <taxon>Ecdysozoa</taxon>
        <taxon>Arthropoda</taxon>
        <taxon>Hexapoda</taxon>
        <taxon>Insecta</taxon>
        <taxon>Pterygota</taxon>
        <taxon>Neoptera</taxon>
        <taxon>Endopterygota</taxon>
        <taxon>Diptera</taxon>
        <taxon>Brachycera</taxon>
        <taxon>Muscomorpha</taxon>
        <taxon>Ephydroidea</taxon>
        <taxon>Drosophilidae</taxon>
        <taxon>Drosophila</taxon>
        <taxon>Sophophora</taxon>
    </lineage>
</organism>
<evidence type="ECO:0000313" key="3">
    <source>
        <dbReference type="Proteomes" id="UP000002282"/>
    </source>
</evidence>
<evidence type="ECO:0000313" key="2">
    <source>
        <dbReference type="EMBL" id="EDW89152.1"/>
    </source>
</evidence>
<keyword evidence="3" id="KW-1185">Reference proteome</keyword>
<feature type="region of interest" description="Disordered" evidence="1">
    <location>
        <begin position="273"/>
        <end position="305"/>
    </location>
</feature>
<reference evidence="2 3" key="2">
    <citation type="journal article" date="2007" name="PLoS Biol.">
        <title>Principles of genome evolution in the Drosophila melanogaster species group.</title>
        <authorList>
            <person name="Ranz J.M."/>
            <person name="Maurin D."/>
            <person name="Chan Y.S."/>
            <person name="von Grotthuss M."/>
            <person name="Hillier L.W."/>
            <person name="Roote J."/>
            <person name="Ashburner M."/>
            <person name="Bergman C.M."/>
        </authorList>
    </citation>
    <scope>NUCLEOTIDE SEQUENCE [LARGE SCALE GENOMIC DNA]</scope>
    <source>
        <strain evidence="3">Tai18E2 / Tucson 14021-0261.01</strain>
    </source>
</reference>
<dbReference type="OrthoDB" id="10263316at2759"/>
<dbReference type="InterPro" id="IPR032707">
    <property type="entry name" value="MYCBPAP"/>
</dbReference>
<dbReference type="PhylomeDB" id="B4P1F0"/>
<dbReference type="EMBL" id="CM000157">
    <property type="protein sequence ID" value="EDW89152.1"/>
    <property type="molecule type" value="Genomic_DNA"/>
</dbReference>
<dbReference type="Pfam" id="PF14646">
    <property type="entry name" value="MYCBPAP"/>
    <property type="match status" value="1"/>
</dbReference>
<dbReference type="OMA" id="DPRLKCW"/>
<dbReference type="PANTHER" id="PTHR48421">
    <property type="entry name" value="MYCBP-ASSOCIATED PROTEIN"/>
    <property type="match status" value="1"/>
</dbReference>
<sequence>MRPTQHSVINSLGKKIGSLSINGSHSNKQNFMDMEQDEQQPEHMFLATQTVEDILNEVLCMQNFQQKPSDSILDQFCQSEKSRDLPLDEDLDMDPRLRSWNRVLEERRRLQDRIARQTGKRAEDVLFNRSATIDEANKRMILRVLDTADRSRPLARLKDNVTLSSLKPRCDPHLCREIKALYAVKPQLQEVEFVGLPQVTQKELAATRLTPNEIESQWQRSQFLTERLEDKKHSIRQVLDFAPDLKGLQVTPPLVGSSTKTLPIIKVDETSLSKISGNSTPEEEEDSESDLLSIEGEESNGDPEPALEEITKGIVESLDMDDAKDIHGLMINGVLIDYRNPVGAISKSISMLLQCEPYERVVKMLLDIQNLSPKLVHVFWLSKNRLRSDRLPLNSELVFDRSEFILEPQGRRLIRVMFQPKKVGLYTQRWHVNFQKSPFCGTRRLDVVLQGQCTMPAPFQRRLEGHRQVPLDKQQQLQAQGLLQMQASLAPIIENARPLCPYQRPLDEREVFNAQNFSYRCQRYEDLEALKDLYQLAKKPRDRPWDLSIETLRRFIGKQESRLLRENLHNQLIALLQPMKCNRCSPYPFLEHNSERDRSRFIYVRGTISSTIDEWEAMASGLDEQFFKLELLRYLGENSSIPIAAELTQKNRQQAPDENDEIQIVEKVSKRVKTSKYLKDSLYMHTYSLLCDAVEVIVSVIESTAD</sequence>
<evidence type="ECO:0000256" key="1">
    <source>
        <dbReference type="SAM" id="MobiDB-lite"/>
    </source>
</evidence>
<dbReference type="Proteomes" id="UP000002282">
    <property type="component" value="Chromosome 2L"/>
</dbReference>
<gene>
    <name evidence="2" type="primary">Dyak\GE19112</name>
    <name evidence="2" type="synonym">dyak_GLEANR_2887</name>
    <name evidence="2" type="synonym">GE19112</name>
    <name evidence="2" type="ORF">Dyak_GE19112</name>
</gene>
<dbReference type="HOGENOM" id="CLU_026465_0_0_1"/>
<dbReference type="KEGG" id="dya:Dyak_GE19112"/>